<keyword evidence="4" id="KW-1185">Reference proteome</keyword>
<evidence type="ECO:0000256" key="1">
    <source>
        <dbReference type="SAM" id="MobiDB-lite"/>
    </source>
</evidence>
<proteinExistence type="predicted"/>
<keyword evidence="2" id="KW-0812">Transmembrane</keyword>
<evidence type="ECO:0000313" key="3">
    <source>
        <dbReference type="EnsemblMetazoa" id="AFAF007394-PA"/>
    </source>
</evidence>
<keyword evidence="2" id="KW-1133">Transmembrane helix</keyword>
<dbReference type="VEuPathDB" id="VectorBase:AFAF007394"/>
<accession>A0A182QCG5</accession>
<dbReference type="EnsemblMetazoa" id="AFAF007394-RA">
    <property type="protein sequence ID" value="AFAF007394-PA"/>
    <property type="gene ID" value="AFAF007394"/>
</dbReference>
<feature type="region of interest" description="Disordered" evidence="1">
    <location>
        <begin position="1"/>
        <end position="32"/>
    </location>
</feature>
<sequence length="121" mass="13035">MTGVTFDELESNRPPLTSERVTTRANAPSGSSFGSTPLLLLLLLSFAAAGAFDTQGRKDETQHGVVVDCLYLGTVGVGRVAYSRPIPYLLAQIGAVGKRKNNEKNVLSKRSTYADGTLWFQ</sequence>
<reference evidence="4" key="1">
    <citation type="submission" date="2014-01" db="EMBL/GenBank/DDBJ databases">
        <title>The Genome Sequence of Anopheles farauti FAR1 (V2).</title>
        <authorList>
            <consortium name="The Broad Institute Genomics Platform"/>
            <person name="Neafsey D.E."/>
            <person name="Besansky N."/>
            <person name="Howell P."/>
            <person name="Walton C."/>
            <person name="Young S.K."/>
            <person name="Zeng Q."/>
            <person name="Gargeya S."/>
            <person name="Fitzgerald M."/>
            <person name="Haas B."/>
            <person name="Abouelleil A."/>
            <person name="Allen A.W."/>
            <person name="Alvarado L."/>
            <person name="Arachchi H.M."/>
            <person name="Berlin A.M."/>
            <person name="Chapman S.B."/>
            <person name="Gainer-Dewar J."/>
            <person name="Goldberg J."/>
            <person name="Griggs A."/>
            <person name="Gujja S."/>
            <person name="Hansen M."/>
            <person name="Howarth C."/>
            <person name="Imamovic A."/>
            <person name="Ireland A."/>
            <person name="Larimer J."/>
            <person name="McCowan C."/>
            <person name="Murphy C."/>
            <person name="Pearson M."/>
            <person name="Poon T.W."/>
            <person name="Priest M."/>
            <person name="Roberts A."/>
            <person name="Saif S."/>
            <person name="Shea T."/>
            <person name="Sisk P."/>
            <person name="Sykes S."/>
            <person name="Wortman J."/>
            <person name="Nusbaum C."/>
            <person name="Birren B."/>
        </authorList>
    </citation>
    <scope>NUCLEOTIDE SEQUENCE [LARGE SCALE GENOMIC DNA]</scope>
    <source>
        <strain evidence="4">FAR1</strain>
    </source>
</reference>
<reference evidence="3" key="2">
    <citation type="submission" date="2020-05" db="UniProtKB">
        <authorList>
            <consortium name="EnsemblMetazoa"/>
        </authorList>
    </citation>
    <scope>IDENTIFICATION</scope>
    <source>
        <strain evidence="3">FAR1</strain>
    </source>
</reference>
<protein>
    <submittedName>
        <fullName evidence="3">Uncharacterized protein</fullName>
    </submittedName>
</protein>
<evidence type="ECO:0000313" key="4">
    <source>
        <dbReference type="Proteomes" id="UP000075886"/>
    </source>
</evidence>
<name>A0A182QCG5_9DIPT</name>
<dbReference type="AlphaFoldDB" id="A0A182QCG5"/>
<feature type="transmembrane region" description="Helical" evidence="2">
    <location>
        <begin position="33"/>
        <end position="52"/>
    </location>
</feature>
<evidence type="ECO:0000256" key="2">
    <source>
        <dbReference type="SAM" id="Phobius"/>
    </source>
</evidence>
<organism evidence="3 4">
    <name type="scientific">Anopheles farauti</name>
    <dbReference type="NCBI Taxonomy" id="69004"/>
    <lineage>
        <taxon>Eukaryota</taxon>
        <taxon>Metazoa</taxon>
        <taxon>Ecdysozoa</taxon>
        <taxon>Arthropoda</taxon>
        <taxon>Hexapoda</taxon>
        <taxon>Insecta</taxon>
        <taxon>Pterygota</taxon>
        <taxon>Neoptera</taxon>
        <taxon>Endopterygota</taxon>
        <taxon>Diptera</taxon>
        <taxon>Nematocera</taxon>
        <taxon>Culicoidea</taxon>
        <taxon>Culicidae</taxon>
        <taxon>Anophelinae</taxon>
        <taxon>Anopheles</taxon>
    </lineage>
</organism>
<dbReference type="EMBL" id="AXCN02000239">
    <property type="status" value="NOT_ANNOTATED_CDS"/>
    <property type="molecule type" value="Genomic_DNA"/>
</dbReference>
<feature type="compositionally biased region" description="Polar residues" evidence="1">
    <location>
        <begin position="19"/>
        <end position="28"/>
    </location>
</feature>
<keyword evidence="2" id="KW-0472">Membrane</keyword>
<dbReference type="Proteomes" id="UP000075886">
    <property type="component" value="Unassembled WGS sequence"/>
</dbReference>